<dbReference type="Gene3D" id="3.90.290.10">
    <property type="entry name" value="TGF-beta binding (TB) domain"/>
    <property type="match status" value="1"/>
</dbReference>
<dbReference type="InterPro" id="IPR017878">
    <property type="entry name" value="TB_dom"/>
</dbReference>
<evidence type="ECO:0000259" key="8">
    <source>
        <dbReference type="PROSITE" id="PS51364"/>
    </source>
</evidence>
<dbReference type="Pfam" id="PF00683">
    <property type="entry name" value="TB"/>
    <property type="match status" value="1"/>
</dbReference>
<evidence type="ECO:0000256" key="6">
    <source>
        <dbReference type="SAM" id="MobiDB-lite"/>
    </source>
</evidence>
<accession>A0A4Z2G342</accession>
<sequence>MNHHSSPCAGVPDVRQKMPVREVQQEALRAELKRLSVFCQIPCLSGGRCIGRDLCWCPSNSTGKFCHLPAPPPARHTPHNKDASHQEPKSPLHSMYTLPLSNQQVQIHQVALVQPGQRPPAADGAHSVQQRSQPGNGHEPADDHGGSRPPHAAAGDEHHQARTHERHNGHVGRCFQETDDGQCGRPLPGLTKQDDCCGSVGASWGLNKCQKCPTKPVVDFYSVYYKSKPK</sequence>
<reference evidence="9 10" key="1">
    <citation type="submission" date="2019-03" db="EMBL/GenBank/DDBJ databases">
        <title>First draft genome of Liparis tanakae, snailfish: a comprehensive survey of snailfish specific genes.</title>
        <authorList>
            <person name="Kim W."/>
            <person name="Song I."/>
            <person name="Jeong J.-H."/>
            <person name="Kim D."/>
            <person name="Kim S."/>
            <person name="Ryu S."/>
            <person name="Song J.Y."/>
            <person name="Lee S.K."/>
        </authorList>
    </citation>
    <scope>NUCLEOTIDE SEQUENCE [LARGE SCALE GENOMIC DNA]</scope>
    <source>
        <tissue evidence="9">Muscle</tissue>
    </source>
</reference>
<feature type="region of interest" description="Disordered" evidence="6">
    <location>
        <begin position="75"/>
        <end position="94"/>
    </location>
</feature>
<evidence type="ECO:0000256" key="5">
    <source>
        <dbReference type="PROSITE-ProRule" id="PRU00076"/>
    </source>
</evidence>
<protein>
    <submittedName>
        <fullName evidence="9">Latent-transforming growth factor beta-binding protein 2</fullName>
    </submittedName>
</protein>
<feature type="disulfide bond" evidence="5">
    <location>
        <begin position="57"/>
        <end position="66"/>
    </location>
</feature>
<name>A0A4Z2G342_9TELE</name>
<comment type="caution">
    <text evidence="5">Lacks conserved residue(s) required for the propagation of feature annotation.</text>
</comment>
<gene>
    <name evidence="9" type="primary">Ltbp2_3</name>
    <name evidence="9" type="ORF">EYF80_042271</name>
</gene>
<dbReference type="OrthoDB" id="4062651at2759"/>
<dbReference type="EMBL" id="SRLO01000738">
    <property type="protein sequence ID" value="TNN47550.1"/>
    <property type="molecule type" value="Genomic_DNA"/>
</dbReference>
<keyword evidence="1" id="KW-0732">Signal</keyword>
<keyword evidence="2" id="KW-0677">Repeat</keyword>
<keyword evidence="5" id="KW-0245">EGF-like domain</keyword>
<evidence type="ECO:0000256" key="2">
    <source>
        <dbReference type="ARBA" id="ARBA00022737"/>
    </source>
</evidence>
<evidence type="ECO:0000256" key="4">
    <source>
        <dbReference type="ARBA" id="ARBA00023180"/>
    </source>
</evidence>
<feature type="compositionally biased region" description="Basic and acidic residues" evidence="6">
    <location>
        <begin position="154"/>
        <end position="167"/>
    </location>
</feature>
<dbReference type="Proteomes" id="UP000314294">
    <property type="component" value="Unassembled WGS sequence"/>
</dbReference>
<keyword evidence="4" id="KW-0325">Glycoprotein</keyword>
<dbReference type="SUPFAM" id="SSF57581">
    <property type="entry name" value="TB module/8-cys domain"/>
    <property type="match status" value="1"/>
</dbReference>
<dbReference type="InterPro" id="IPR036773">
    <property type="entry name" value="TB_dom_sf"/>
</dbReference>
<keyword evidence="10" id="KW-1185">Reference proteome</keyword>
<dbReference type="AlphaFoldDB" id="A0A4Z2G342"/>
<evidence type="ECO:0000259" key="7">
    <source>
        <dbReference type="PROSITE" id="PS50026"/>
    </source>
</evidence>
<dbReference type="InterPro" id="IPR000742">
    <property type="entry name" value="EGF"/>
</dbReference>
<dbReference type="PROSITE" id="PS50026">
    <property type="entry name" value="EGF_3"/>
    <property type="match status" value="1"/>
</dbReference>
<proteinExistence type="predicted"/>
<feature type="domain" description="TB" evidence="8">
    <location>
        <begin position="172"/>
        <end position="220"/>
    </location>
</feature>
<evidence type="ECO:0000313" key="10">
    <source>
        <dbReference type="Proteomes" id="UP000314294"/>
    </source>
</evidence>
<dbReference type="PROSITE" id="PS51364">
    <property type="entry name" value="TB"/>
    <property type="match status" value="1"/>
</dbReference>
<feature type="disulfide bond" evidence="5">
    <location>
        <begin position="39"/>
        <end position="49"/>
    </location>
</feature>
<comment type="caution">
    <text evidence="9">The sequence shown here is derived from an EMBL/GenBank/DDBJ whole genome shotgun (WGS) entry which is preliminary data.</text>
</comment>
<evidence type="ECO:0000256" key="1">
    <source>
        <dbReference type="ARBA" id="ARBA00022729"/>
    </source>
</evidence>
<keyword evidence="3 5" id="KW-1015">Disulfide bond</keyword>
<evidence type="ECO:0000313" key="9">
    <source>
        <dbReference type="EMBL" id="TNN47550.1"/>
    </source>
</evidence>
<dbReference type="PROSITE" id="PS00022">
    <property type="entry name" value="EGF_1"/>
    <property type="match status" value="1"/>
</dbReference>
<evidence type="ECO:0000256" key="3">
    <source>
        <dbReference type="ARBA" id="ARBA00023157"/>
    </source>
</evidence>
<organism evidence="9 10">
    <name type="scientific">Liparis tanakae</name>
    <name type="common">Tanaka's snailfish</name>
    <dbReference type="NCBI Taxonomy" id="230148"/>
    <lineage>
        <taxon>Eukaryota</taxon>
        <taxon>Metazoa</taxon>
        <taxon>Chordata</taxon>
        <taxon>Craniata</taxon>
        <taxon>Vertebrata</taxon>
        <taxon>Euteleostomi</taxon>
        <taxon>Actinopterygii</taxon>
        <taxon>Neopterygii</taxon>
        <taxon>Teleostei</taxon>
        <taxon>Neoteleostei</taxon>
        <taxon>Acanthomorphata</taxon>
        <taxon>Eupercaria</taxon>
        <taxon>Perciformes</taxon>
        <taxon>Cottioidei</taxon>
        <taxon>Cottales</taxon>
        <taxon>Liparidae</taxon>
        <taxon>Liparis</taxon>
    </lineage>
</organism>
<feature type="region of interest" description="Disordered" evidence="6">
    <location>
        <begin position="116"/>
        <end position="167"/>
    </location>
</feature>
<feature type="compositionally biased region" description="Basic and acidic residues" evidence="6">
    <location>
        <begin position="79"/>
        <end position="90"/>
    </location>
</feature>
<feature type="domain" description="EGF-like" evidence="7">
    <location>
        <begin position="35"/>
        <end position="67"/>
    </location>
</feature>